<sequence length="362" mass="42195">MNPIYLFAPLVILLLCVSLLSLSSKEIWWVRVHDFPRMQYFVSAILLLIGEILFMDYANLCFWLLLLPTLFVIAFQLWWILPYTKFYSQEVCEASTLDSENSIKIMTANVLMTNRKAEKLIELIQNNNPDILVTLETDQWWETQLKPIEDDYPYRMSCPQENFYGMHVYSRYLLSESTTEFLVQDDIPSMHTLLTLPSGQNIRVHFLHPAPPSPTENEESSKRDAELIMVAKSLADAELPIIVTGDLNDVAWSNTTRLFRKISKLLDPRIGRGMFNTFHADYWFMRWPLDHLFHSAHFTLYDIRRLSHFGSDHFALFTQLNFVHSDTIKSQPEVKADNDDKRFAREKLTSEEVSESDVPTPS</sequence>
<feature type="compositionally biased region" description="Basic and acidic residues" evidence="1">
    <location>
        <begin position="332"/>
        <end position="350"/>
    </location>
</feature>
<evidence type="ECO:0000256" key="2">
    <source>
        <dbReference type="SAM" id="Phobius"/>
    </source>
</evidence>
<accession>A0A2T4CXY4</accession>
<organism evidence="4">
    <name type="scientific">Pseudidiomarina aestuarii</name>
    <dbReference type="NCBI Taxonomy" id="624146"/>
    <lineage>
        <taxon>Bacteria</taxon>
        <taxon>Pseudomonadati</taxon>
        <taxon>Pseudomonadota</taxon>
        <taxon>Gammaproteobacteria</taxon>
        <taxon>Alteromonadales</taxon>
        <taxon>Idiomarinaceae</taxon>
        <taxon>Pseudidiomarina</taxon>
    </lineage>
</organism>
<evidence type="ECO:0000256" key="1">
    <source>
        <dbReference type="SAM" id="MobiDB-lite"/>
    </source>
</evidence>
<feature type="domain" description="Endonuclease/exonuclease/phosphatase" evidence="3">
    <location>
        <begin position="106"/>
        <end position="313"/>
    </location>
</feature>
<dbReference type="SUPFAM" id="SSF56219">
    <property type="entry name" value="DNase I-like"/>
    <property type="match status" value="1"/>
</dbReference>
<keyword evidence="2" id="KW-0472">Membrane</keyword>
<reference evidence="4" key="1">
    <citation type="submission" date="2018-03" db="EMBL/GenBank/DDBJ databases">
        <title>Cross-interface Injection: A General Nanoliter Liquid Handling Method Applied to Single Cells Genome Amplification Automated Nanoliter Liquid Handling Applied to Single Cell Multiple Displacement Amplification.</title>
        <authorList>
            <person name="Yun J."/>
            <person name="Xu P."/>
            <person name="Xu J."/>
            <person name="Dai X."/>
            <person name="Wang Y."/>
            <person name="Zheng X."/>
            <person name="Cao C."/>
            <person name="Yi Q."/>
            <person name="Zhu Y."/>
            <person name="Wang L."/>
            <person name="Dong Z."/>
            <person name="Huang Y."/>
            <person name="Huang L."/>
            <person name="Du W."/>
        </authorList>
    </citation>
    <scope>NUCLEOTIDE SEQUENCE [LARGE SCALE GENOMIC DNA]</scope>
    <source>
        <strain evidence="4">Z-D3-2</strain>
    </source>
</reference>
<gene>
    <name evidence="4" type="ORF">C9940_02410</name>
</gene>
<dbReference type="AlphaFoldDB" id="A0A2T4CXY4"/>
<keyword evidence="2" id="KW-1133">Transmembrane helix</keyword>
<evidence type="ECO:0000313" key="4">
    <source>
        <dbReference type="EMBL" id="PTB86426.1"/>
    </source>
</evidence>
<feature type="transmembrane region" description="Helical" evidence="2">
    <location>
        <begin position="37"/>
        <end position="54"/>
    </location>
</feature>
<dbReference type="GO" id="GO:0004519">
    <property type="term" value="F:endonuclease activity"/>
    <property type="evidence" value="ECO:0007669"/>
    <property type="project" value="UniProtKB-KW"/>
</dbReference>
<dbReference type="InterPro" id="IPR036691">
    <property type="entry name" value="Endo/exonu/phosph_ase_sf"/>
</dbReference>
<name>A0A2T4CXY4_9GAMM</name>
<dbReference type="InterPro" id="IPR005135">
    <property type="entry name" value="Endo/exonuclease/phosphatase"/>
</dbReference>
<evidence type="ECO:0000259" key="3">
    <source>
        <dbReference type="Pfam" id="PF03372"/>
    </source>
</evidence>
<feature type="transmembrane region" description="Helical" evidence="2">
    <location>
        <begin position="61"/>
        <end position="81"/>
    </location>
</feature>
<proteinExistence type="predicted"/>
<keyword evidence="2" id="KW-0812">Transmembrane</keyword>
<comment type="caution">
    <text evidence="4">The sequence shown here is derived from an EMBL/GenBank/DDBJ whole genome shotgun (WGS) entry which is preliminary data.</text>
</comment>
<keyword evidence="4" id="KW-0378">Hydrolase</keyword>
<dbReference type="Gene3D" id="3.60.10.10">
    <property type="entry name" value="Endonuclease/exonuclease/phosphatase"/>
    <property type="match status" value="1"/>
</dbReference>
<keyword evidence="4" id="KW-0540">Nuclease</keyword>
<dbReference type="Pfam" id="PF03372">
    <property type="entry name" value="Exo_endo_phos"/>
    <property type="match status" value="1"/>
</dbReference>
<keyword evidence="4" id="KW-0255">Endonuclease</keyword>
<feature type="region of interest" description="Disordered" evidence="1">
    <location>
        <begin position="331"/>
        <end position="362"/>
    </location>
</feature>
<protein>
    <submittedName>
        <fullName evidence="4">Endonuclease</fullName>
    </submittedName>
</protein>
<dbReference type="EMBL" id="PYVN01000017">
    <property type="protein sequence ID" value="PTB86426.1"/>
    <property type="molecule type" value="Genomic_DNA"/>
</dbReference>